<dbReference type="EMBL" id="JH795865">
    <property type="protein sequence ID" value="EJU00931.1"/>
    <property type="molecule type" value="Genomic_DNA"/>
</dbReference>
<dbReference type="InterPro" id="IPR000719">
    <property type="entry name" value="Prot_kinase_dom"/>
</dbReference>
<dbReference type="Pfam" id="PF13191">
    <property type="entry name" value="AAA_16"/>
    <property type="match status" value="1"/>
</dbReference>
<dbReference type="GO" id="GO:0005524">
    <property type="term" value="F:ATP binding"/>
    <property type="evidence" value="ECO:0007669"/>
    <property type="project" value="InterPro"/>
</dbReference>
<dbReference type="GO" id="GO:0004672">
    <property type="term" value="F:protein kinase activity"/>
    <property type="evidence" value="ECO:0007669"/>
    <property type="project" value="InterPro"/>
</dbReference>
<protein>
    <recommendedName>
        <fullName evidence="2">Protein kinase domain-containing protein</fullName>
    </recommendedName>
</protein>
<dbReference type="PANTHER" id="PTHR43642">
    <property type="entry name" value="HYBRID SIGNAL TRANSDUCTION HISTIDINE KINASE G"/>
    <property type="match status" value="1"/>
</dbReference>
<accession>M5FTG5</accession>
<feature type="non-terminal residue" evidence="3">
    <location>
        <position position="1"/>
    </location>
</feature>
<dbReference type="GeneID" id="63685329"/>
<feature type="region of interest" description="Disordered" evidence="1">
    <location>
        <begin position="542"/>
        <end position="562"/>
    </location>
</feature>
<keyword evidence="4" id="KW-1185">Reference proteome</keyword>
<dbReference type="PANTHER" id="PTHR43642:SF1">
    <property type="entry name" value="HYBRID SIGNAL TRANSDUCTION HISTIDINE KINASE G"/>
    <property type="match status" value="1"/>
</dbReference>
<feature type="compositionally biased region" description="Low complexity" evidence="1">
    <location>
        <begin position="10"/>
        <end position="41"/>
    </location>
</feature>
<sequence length="1636" mass="182696">MLPSISHSHPTPSADAVSSSASSSRWTPSSNTDPPDVSVRSSSDRELSGTPSGGRRIRTRYTANTFFRDEVLSIPGYQFSKAYRWEDVGSTTLLTQGVNLKDGSNVFAKMAMAHTAGALALDREFNILKMLSQDPEAVGKLLRVLDYFVVPRLNGDMTVLLLSHPGENILSQYIPPSKLNAVLFPQRRQGEENEEGVWDEQAHTMPMELVTFLEFAVQATQCLEAVHSRGLIHREVRINAFHYSSSGRVRLAHFGNRSASLESLGGPSGLVLQSEDRDWAKAKEAMSYMPPEQINNSATIVDREDHRTDLYALGVVLWILLSGQGILPFEGGVREFVSIVRQQRPLRIHEVRRDVPKVISDMIDKLLSKDPEDRYSSAIGLKHDFLQCQKWLNIASTTSQSLSAELIPKFELGRQDKYLEFTMPHALFGREKEVEVIHAVIHAAASGGGSHFSGSRHSLALSAAPSTLIAAMAGNGIEDEEGGDSRSHSGKSESTHSVPPGGGFNRHNSASAGDMKRTLTPQEHAVGSAISSDALDKLVREERTSAGTSGTGTGASSLTGENLRRIPKLFRRKMKPPGRSFAVVVQGPGGMGKSSLVMEAMPFWRQEGGLWGSGKCSHADSTPYGPVFSCLSSVLQQLSSVYSDETFEFVEKLRNRLGANFRNVQLLFNTAPELKGILALHDVTSFAEVHSGSTVELRARFIDLMVDVFAACSEIRHLALFFDDLHNANESTLEVVSALISAKLRMIVFGTVRSESDIRLERIRKVFTKSTRATWIELHPLTTDAMSSFVSQTLRVPPDTCTNLTKLVQRTSRGNPFAARNLLTALRRQNYIYFDWEGNHWQYNIDQIQDKFLTEHFSQSDPGDVEFLVTRMREFPEVMQRYVVWGCFFGPAFKITDVAMMMDWEEANGADDSDSDELKSSQRSMQGLQMALAEGWLVHRGRETCAFSHDRFRQAAVAFTEQMPVDVVMSMNLKIALVLLQQANPDYFRVADFAKRSIPMLPDHPKRSAFFDVFLRVSSQATLQGAHEMALEYCQCARQLLLEEAWNEDNRETTLSLLLKTAELMTWTGDNWSSDQLLNEILQQTVSPEDVGEVARLQARNCWKRNDFRDGLTKTLHGLRALGVELEEHVSEEQINAIYERVRSQILETGFDQILALPHCSDPKVELMVSLLNDTSINAHWAQGQGLTDVVGLKNIELSLKHGISTGSPGGFMWALGVAAERKAHFRFGQQMGKLAMQLAAKHSVIGDRANMRSLWALGVAAERKAHFRFGQQMGKLAMQLAAKHSVIGDRAKYEVMYITLASGWETEHIRANLARTESALRLSRAAGDRIYASLATLFNVQTQLFTCRHLSELVTSCEDAYQDVTTWISGNNTEILVMAILMCARAFGGYTVNTKLEDALDCEEFIESEYLENVVMQSANVPFVLNWYNAFKVVALYSLGYWSRAAELGFQIYESRKWHPNYRHVRFGLTFHSLAMIQCLRDRHIDPADRAKYLEQIRSNQEYVRKWAQASPKNTMHWIALVDAEFASLTEGADALKLYDVAIKVASDNDWILEEGWALYLAGSHFIRCAMVSFGSEMQRRGIGRQNQWGALGIVSSMEKSCEKSDSIFKRAVTVDVGTQTEQIDPIPRSAYLAS</sequence>
<name>M5FTG5_DACPD</name>
<dbReference type="OMA" id="FPIIACE"/>
<dbReference type="Proteomes" id="UP000030653">
    <property type="component" value="Unassembled WGS sequence"/>
</dbReference>
<proteinExistence type="predicted"/>
<dbReference type="SUPFAM" id="SSF52540">
    <property type="entry name" value="P-loop containing nucleoside triphosphate hydrolases"/>
    <property type="match status" value="1"/>
</dbReference>
<dbReference type="InterPro" id="IPR053159">
    <property type="entry name" value="Hybrid_Histidine_Kinase"/>
</dbReference>
<dbReference type="SUPFAM" id="SSF56112">
    <property type="entry name" value="Protein kinase-like (PK-like)"/>
    <property type="match status" value="1"/>
</dbReference>
<feature type="compositionally biased region" description="Basic and acidic residues" evidence="1">
    <location>
        <begin position="483"/>
        <end position="494"/>
    </location>
</feature>
<dbReference type="SMART" id="SM00220">
    <property type="entry name" value="S_TKc"/>
    <property type="match status" value="1"/>
</dbReference>
<dbReference type="RefSeq" id="XP_040627828.1">
    <property type="nucleotide sequence ID" value="XM_040770267.1"/>
</dbReference>
<dbReference type="InterPro" id="IPR027417">
    <property type="entry name" value="P-loop_NTPase"/>
</dbReference>
<dbReference type="InterPro" id="IPR011009">
    <property type="entry name" value="Kinase-like_dom_sf"/>
</dbReference>
<dbReference type="PROSITE" id="PS50011">
    <property type="entry name" value="PROTEIN_KINASE_DOM"/>
    <property type="match status" value="1"/>
</dbReference>
<dbReference type="Gene3D" id="1.10.510.10">
    <property type="entry name" value="Transferase(Phosphotransferase) domain 1"/>
    <property type="match status" value="1"/>
</dbReference>
<dbReference type="InterPro" id="IPR041664">
    <property type="entry name" value="AAA_16"/>
</dbReference>
<feature type="region of interest" description="Disordered" evidence="1">
    <location>
        <begin position="1"/>
        <end position="56"/>
    </location>
</feature>
<gene>
    <name evidence="3" type="ORF">DACRYDRAFT_116810</name>
</gene>
<reference evidence="3 4" key="1">
    <citation type="journal article" date="2012" name="Science">
        <title>The Paleozoic origin of enzymatic lignin decomposition reconstructed from 31 fungal genomes.</title>
        <authorList>
            <person name="Floudas D."/>
            <person name="Binder M."/>
            <person name="Riley R."/>
            <person name="Barry K."/>
            <person name="Blanchette R.A."/>
            <person name="Henrissat B."/>
            <person name="Martinez A.T."/>
            <person name="Otillar R."/>
            <person name="Spatafora J.W."/>
            <person name="Yadav J.S."/>
            <person name="Aerts A."/>
            <person name="Benoit I."/>
            <person name="Boyd A."/>
            <person name="Carlson A."/>
            <person name="Copeland A."/>
            <person name="Coutinho P.M."/>
            <person name="de Vries R.P."/>
            <person name="Ferreira P."/>
            <person name="Findley K."/>
            <person name="Foster B."/>
            <person name="Gaskell J."/>
            <person name="Glotzer D."/>
            <person name="Gorecki P."/>
            <person name="Heitman J."/>
            <person name="Hesse C."/>
            <person name="Hori C."/>
            <person name="Igarashi K."/>
            <person name="Jurgens J.A."/>
            <person name="Kallen N."/>
            <person name="Kersten P."/>
            <person name="Kohler A."/>
            <person name="Kuees U."/>
            <person name="Kumar T.K.A."/>
            <person name="Kuo A."/>
            <person name="LaButti K."/>
            <person name="Larrondo L.F."/>
            <person name="Lindquist E."/>
            <person name="Ling A."/>
            <person name="Lombard V."/>
            <person name="Lucas S."/>
            <person name="Lundell T."/>
            <person name="Martin R."/>
            <person name="McLaughlin D.J."/>
            <person name="Morgenstern I."/>
            <person name="Morin E."/>
            <person name="Murat C."/>
            <person name="Nagy L.G."/>
            <person name="Nolan M."/>
            <person name="Ohm R.A."/>
            <person name="Patyshakuliyeva A."/>
            <person name="Rokas A."/>
            <person name="Ruiz-Duenas F.J."/>
            <person name="Sabat G."/>
            <person name="Salamov A."/>
            <person name="Samejima M."/>
            <person name="Schmutz J."/>
            <person name="Slot J.C."/>
            <person name="St John F."/>
            <person name="Stenlid J."/>
            <person name="Sun H."/>
            <person name="Sun S."/>
            <person name="Syed K."/>
            <person name="Tsang A."/>
            <person name="Wiebenga A."/>
            <person name="Young D."/>
            <person name="Pisabarro A."/>
            <person name="Eastwood D.C."/>
            <person name="Martin F."/>
            <person name="Cullen D."/>
            <person name="Grigoriev I.V."/>
            <person name="Hibbett D.S."/>
        </authorList>
    </citation>
    <scope>NUCLEOTIDE SEQUENCE [LARGE SCALE GENOMIC DNA]</scope>
    <source>
        <strain evidence="3 4">DJM-731 SS1</strain>
    </source>
</reference>
<dbReference type="OrthoDB" id="60033at2759"/>
<feature type="domain" description="Protein kinase" evidence="2">
    <location>
        <begin position="68"/>
        <end position="386"/>
    </location>
</feature>
<dbReference type="STRING" id="1858805.M5FTG5"/>
<evidence type="ECO:0000256" key="1">
    <source>
        <dbReference type="SAM" id="MobiDB-lite"/>
    </source>
</evidence>
<evidence type="ECO:0000313" key="4">
    <source>
        <dbReference type="Proteomes" id="UP000030653"/>
    </source>
</evidence>
<evidence type="ECO:0000313" key="3">
    <source>
        <dbReference type="EMBL" id="EJU00931.1"/>
    </source>
</evidence>
<organism evidence="3 4">
    <name type="scientific">Dacryopinax primogenitus (strain DJM 731)</name>
    <name type="common">Brown rot fungus</name>
    <dbReference type="NCBI Taxonomy" id="1858805"/>
    <lineage>
        <taxon>Eukaryota</taxon>
        <taxon>Fungi</taxon>
        <taxon>Dikarya</taxon>
        <taxon>Basidiomycota</taxon>
        <taxon>Agaricomycotina</taxon>
        <taxon>Dacrymycetes</taxon>
        <taxon>Dacrymycetales</taxon>
        <taxon>Dacrymycetaceae</taxon>
        <taxon>Dacryopinax</taxon>
    </lineage>
</organism>
<feature type="region of interest" description="Disordered" evidence="1">
    <location>
        <begin position="477"/>
        <end position="513"/>
    </location>
</feature>
<dbReference type="HOGENOM" id="CLU_000400_0_0_1"/>
<evidence type="ECO:0000259" key="2">
    <source>
        <dbReference type="PROSITE" id="PS50011"/>
    </source>
</evidence>
<dbReference type="Pfam" id="PF00069">
    <property type="entry name" value="Pkinase"/>
    <property type="match status" value="1"/>
</dbReference>